<proteinExistence type="inferred from homology"/>
<organism evidence="9 10">
    <name type="scientific">Serratia oryzae</name>
    <dbReference type="NCBI Taxonomy" id="2034155"/>
    <lineage>
        <taxon>Bacteria</taxon>
        <taxon>Pseudomonadati</taxon>
        <taxon>Pseudomonadota</taxon>
        <taxon>Gammaproteobacteria</taxon>
        <taxon>Enterobacterales</taxon>
        <taxon>Yersiniaceae</taxon>
        <taxon>Serratia</taxon>
    </lineage>
</organism>
<feature type="active site" description="Nucleophile" evidence="7">
    <location>
        <position position="486"/>
    </location>
</feature>
<dbReference type="STRING" id="2034155.BMI79_10875"/>
<keyword evidence="3" id="KW-0808">Transferase</keyword>
<keyword evidence="5 7" id="KW-0573">Peptidoglycan synthesis</keyword>
<evidence type="ECO:0000313" key="9">
    <source>
        <dbReference type="EMBL" id="OMQ23086.1"/>
    </source>
</evidence>
<comment type="similarity">
    <text evidence="2">Belongs to the YkuD family.</text>
</comment>
<evidence type="ECO:0000256" key="7">
    <source>
        <dbReference type="PROSITE-ProRule" id="PRU01373"/>
    </source>
</evidence>
<dbReference type="Gene3D" id="1.10.101.10">
    <property type="entry name" value="PGBD-like superfamily/PGBD"/>
    <property type="match status" value="1"/>
</dbReference>
<protein>
    <submittedName>
        <fullName evidence="9">L,D-transpeptidase</fullName>
    </submittedName>
</protein>
<gene>
    <name evidence="9" type="ORF">BMI79_10875</name>
</gene>
<dbReference type="InterPro" id="IPR036366">
    <property type="entry name" value="PGBDSf"/>
</dbReference>
<dbReference type="GO" id="GO:0016740">
    <property type="term" value="F:transferase activity"/>
    <property type="evidence" value="ECO:0007669"/>
    <property type="project" value="UniProtKB-KW"/>
</dbReference>
<evidence type="ECO:0000256" key="2">
    <source>
        <dbReference type="ARBA" id="ARBA00005992"/>
    </source>
</evidence>
<evidence type="ECO:0000256" key="5">
    <source>
        <dbReference type="ARBA" id="ARBA00022984"/>
    </source>
</evidence>
<dbReference type="Proteomes" id="UP000216021">
    <property type="component" value="Unassembled WGS sequence"/>
</dbReference>
<comment type="caution">
    <text evidence="9">The sequence shown here is derived from an EMBL/GenBank/DDBJ whole genome shotgun (WGS) entry which is preliminary data.</text>
</comment>
<dbReference type="InterPro" id="IPR036365">
    <property type="entry name" value="PGBD-like_sf"/>
</dbReference>
<dbReference type="AlphaFoldDB" id="A0A1S8CKB8"/>
<evidence type="ECO:0000256" key="3">
    <source>
        <dbReference type="ARBA" id="ARBA00022679"/>
    </source>
</evidence>
<name>A0A1S8CKB8_9GAMM</name>
<evidence type="ECO:0000256" key="6">
    <source>
        <dbReference type="ARBA" id="ARBA00023316"/>
    </source>
</evidence>
<dbReference type="GO" id="GO:0009252">
    <property type="term" value="P:peptidoglycan biosynthetic process"/>
    <property type="evidence" value="ECO:0007669"/>
    <property type="project" value="UniProtKB-UniPathway"/>
</dbReference>
<reference evidence="9 10" key="1">
    <citation type="submission" date="2016-11" db="EMBL/GenBank/DDBJ databases">
        <title>Rahnella oryzae sp. nov., isolated from rice root.</title>
        <authorList>
            <person name="Zhang X.-X."/>
            <person name="Zhang J."/>
        </authorList>
    </citation>
    <scope>NUCLEOTIDE SEQUENCE [LARGE SCALE GENOMIC DNA]</scope>
    <source>
        <strain evidence="9 10">J11-6</strain>
    </source>
</reference>
<accession>A0A1S8CKB8</accession>
<dbReference type="InterPro" id="IPR038063">
    <property type="entry name" value="Transpep_catalytic_dom"/>
</dbReference>
<dbReference type="Gene3D" id="2.40.440.10">
    <property type="entry name" value="L,D-transpeptidase catalytic domain-like"/>
    <property type="match status" value="1"/>
</dbReference>
<dbReference type="PANTHER" id="PTHR41533">
    <property type="entry name" value="L,D-TRANSPEPTIDASE HI_1667-RELATED"/>
    <property type="match status" value="1"/>
</dbReference>
<dbReference type="GO" id="GO:0004180">
    <property type="term" value="F:carboxypeptidase activity"/>
    <property type="evidence" value="ECO:0007669"/>
    <property type="project" value="UniProtKB-ARBA"/>
</dbReference>
<keyword evidence="6 7" id="KW-0961">Cell wall biogenesis/degradation</keyword>
<keyword evidence="4 7" id="KW-0133">Cell shape</keyword>
<dbReference type="EMBL" id="MOXD01000005">
    <property type="protein sequence ID" value="OMQ23086.1"/>
    <property type="molecule type" value="Genomic_DNA"/>
</dbReference>
<feature type="domain" description="L,D-TPase catalytic" evidence="8">
    <location>
        <begin position="332"/>
        <end position="513"/>
    </location>
</feature>
<keyword evidence="10" id="KW-1185">Reference proteome</keyword>
<dbReference type="Pfam" id="PF01471">
    <property type="entry name" value="PG_binding_1"/>
    <property type="match status" value="1"/>
</dbReference>
<sequence>MSAAQSRSEILAALPKGVMPHYLPTLAQLYASNQMQPMWQDRETVLQFQQQLAELAISGVQPQFTQWVKLLTDPAITNMARDIVLSDAMLGYLQFVSSIGVNGNNWLYSNVPYKLSLPANTVINQWQLALQQGKTLAYIHSLAPQHPQYEKMHQALRDLLADSRPWPQMANGASLRPGQLSDDIPALREILTRTGMLTAAPIATPHSQEPAATQAAVTAPVVEDDLSVDEEKNRSTAGAVVSPAAAPIKDLASAPEAPAVHQPVSPVSVRDNRYTDDLVEAVKRFQIWQGLTPDGVIGARTREWLNVSPQMRASLLALNIQRLRILPGHVDTGIMVNIPNYSLIYYLNGNEVLSSRVIVGRPSRKTPLMSSALNNVVVNPPWNVPTKLIREDIAPKAMHDAAYFQKHGYRVFSGWSNESEAIDPSMIDWSVISPRNFPYRIQQAPGASNSLGRFKFNMPSSEAIYLHDTPNHGLFQKDIRALSSGCVRVNKASDLANMLLQDAGWNNTRVSSTLKAGNTTYVNIRQHIPVQLYYLTAWVADDGKPQFRTDIYNYDVTVRSGAQILAQAEKLMQ</sequence>
<comment type="pathway">
    <text evidence="1 7">Cell wall biogenesis; peptidoglycan biosynthesis.</text>
</comment>
<dbReference type="SUPFAM" id="SSF47090">
    <property type="entry name" value="PGBD-like"/>
    <property type="match status" value="1"/>
</dbReference>
<dbReference type="InterPro" id="IPR052905">
    <property type="entry name" value="LD-transpeptidase_YkuD-like"/>
</dbReference>
<dbReference type="NCBIfam" id="NF007891">
    <property type="entry name" value="PRK10594.1"/>
    <property type="match status" value="1"/>
</dbReference>
<dbReference type="GO" id="GO:0071555">
    <property type="term" value="P:cell wall organization"/>
    <property type="evidence" value="ECO:0007669"/>
    <property type="project" value="UniProtKB-UniRule"/>
</dbReference>
<feature type="active site" description="Proton donor/acceptor" evidence="7">
    <location>
        <position position="467"/>
    </location>
</feature>
<dbReference type="InterPro" id="IPR045380">
    <property type="entry name" value="LD_TPept_scaffold_dom"/>
</dbReference>
<dbReference type="InterPro" id="IPR005490">
    <property type="entry name" value="LD_TPept_cat_dom"/>
</dbReference>
<evidence type="ECO:0000313" key="10">
    <source>
        <dbReference type="Proteomes" id="UP000216021"/>
    </source>
</evidence>
<dbReference type="Pfam" id="PF03734">
    <property type="entry name" value="YkuD"/>
    <property type="match status" value="1"/>
</dbReference>
<dbReference type="InterPro" id="IPR002477">
    <property type="entry name" value="Peptidoglycan-bd-like"/>
</dbReference>
<dbReference type="PROSITE" id="PS52029">
    <property type="entry name" value="LD_TPASE"/>
    <property type="match status" value="1"/>
</dbReference>
<dbReference type="PANTHER" id="PTHR41533:SF1">
    <property type="entry name" value="L,D-TRANSPEPTIDASE YCBB-RELATED"/>
    <property type="match status" value="1"/>
</dbReference>
<evidence type="ECO:0000259" key="8">
    <source>
        <dbReference type="PROSITE" id="PS52029"/>
    </source>
</evidence>
<dbReference type="GO" id="GO:0008360">
    <property type="term" value="P:regulation of cell shape"/>
    <property type="evidence" value="ECO:0007669"/>
    <property type="project" value="UniProtKB-UniRule"/>
</dbReference>
<dbReference type="SUPFAM" id="SSF141523">
    <property type="entry name" value="L,D-transpeptidase catalytic domain-like"/>
    <property type="match status" value="1"/>
</dbReference>
<dbReference type="UniPathway" id="UPA00219"/>
<evidence type="ECO:0000256" key="4">
    <source>
        <dbReference type="ARBA" id="ARBA00022960"/>
    </source>
</evidence>
<dbReference type="Pfam" id="PF20142">
    <property type="entry name" value="Scaffold"/>
    <property type="match status" value="1"/>
</dbReference>
<evidence type="ECO:0000256" key="1">
    <source>
        <dbReference type="ARBA" id="ARBA00004752"/>
    </source>
</evidence>
<dbReference type="CDD" id="cd16913">
    <property type="entry name" value="YkuD_like"/>
    <property type="match status" value="1"/>
</dbReference>